<dbReference type="InterPro" id="IPR019804">
    <property type="entry name" value="Ras_G-nucl-exch_fac_CS"/>
</dbReference>
<reference evidence="5" key="2">
    <citation type="submission" date="2024-06" db="UniProtKB">
        <authorList>
            <consortium name="EnsemblMetazoa"/>
        </authorList>
    </citation>
    <scope>IDENTIFICATION</scope>
</reference>
<feature type="region of interest" description="Disordered" evidence="3">
    <location>
        <begin position="184"/>
        <end position="206"/>
    </location>
</feature>
<dbReference type="AlphaFoldDB" id="A0AAN0JZJ8"/>
<proteinExistence type="predicted"/>
<feature type="compositionally biased region" description="Low complexity" evidence="3">
    <location>
        <begin position="192"/>
        <end position="206"/>
    </location>
</feature>
<keyword evidence="6" id="KW-1185">Reference proteome</keyword>
<dbReference type="Pfam" id="PF00617">
    <property type="entry name" value="RasGEF"/>
    <property type="match status" value="1"/>
</dbReference>
<dbReference type="SMART" id="SM00147">
    <property type="entry name" value="RasGEF"/>
    <property type="match status" value="1"/>
</dbReference>
<evidence type="ECO:0000259" key="4">
    <source>
        <dbReference type="PROSITE" id="PS50009"/>
    </source>
</evidence>
<dbReference type="GO" id="GO:0007265">
    <property type="term" value="P:Ras protein signal transduction"/>
    <property type="evidence" value="ECO:0007669"/>
    <property type="project" value="TreeGrafter"/>
</dbReference>
<dbReference type="PANTHER" id="PTHR23113">
    <property type="entry name" value="GUANINE NUCLEOTIDE EXCHANGE FACTOR"/>
    <property type="match status" value="1"/>
</dbReference>
<accession>A0AAN0JZJ8</accession>
<evidence type="ECO:0000256" key="3">
    <source>
        <dbReference type="SAM" id="MobiDB-lite"/>
    </source>
</evidence>
<dbReference type="GO" id="GO:0005085">
    <property type="term" value="F:guanyl-nucleotide exchange factor activity"/>
    <property type="evidence" value="ECO:0007669"/>
    <property type="project" value="UniProtKB-KW"/>
</dbReference>
<feature type="domain" description="Ras-GEF" evidence="4">
    <location>
        <begin position="1"/>
        <end position="192"/>
    </location>
</feature>
<reference evidence="6" key="1">
    <citation type="journal article" date="2010" name="Nature">
        <title>The Amphimedon queenslandica genome and the evolution of animal complexity.</title>
        <authorList>
            <person name="Srivastava M."/>
            <person name="Simakov O."/>
            <person name="Chapman J."/>
            <person name="Fahey B."/>
            <person name="Gauthier M.E."/>
            <person name="Mitros T."/>
            <person name="Richards G.S."/>
            <person name="Conaco C."/>
            <person name="Dacre M."/>
            <person name="Hellsten U."/>
            <person name="Larroux C."/>
            <person name="Putnam N.H."/>
            <person name="Stanke M."/>
            <person name="Adamska M."/>
            <person name="Darling A."/>
            <person name="Degnan S.M."/>
            <person name="Oakley T.H."/>
            <person name="Plachetzki D.C."/>
            <person name="Zhai Y."/>
            <person name="Adamski M."/>
            <person name="Calcino A."/>
            <person name="Cummins S.F."/>
            <person name="Goodstein D.M."/>
            <person name="Harris C."/>
            <person name="Jackson D.J."/>
            <person name="Leys S.P."/>
            <person name="Shu S."/>
            <person name="Woodcroft B.J."/>
            <person name="Vervoort M."/>
            <person name="Kosik K.S."/>
            <person name="Manning G."/>
            <person name="Degnan B.M."/>
            <person name="Rokhsar D.S."/>
        </authorList>
    </citation>
    <scope>NUCLEOTIDE SEQUENCE [LARGE SCALE GENOMIC DNA]</scope>
</reference>
<dbReference type="EnsemblMetazoa" id="XM_020006981.1">
    <property type="protein sequence ID" value="XP_019862540.1"/>
    <property type="gene ID" value="LOC109591201"/>
</dbReference>
<evidence type="ECO:0000256" key="1">
    <source>
        <dbReference type="ARBA" id="ARBA00022658"/>
    </source>
</evidence>
<dbReference type="SUPFAM" id="SSF48366">
    <property type="entry name" value="Ras GEF"/>
    <property type="match status" value="1"/>
</dbReference>
<evidence type="ECO:0000313" key="6">
    <source>
        <dbReference type="Proteomes" id="UP000007879"/>
    </source>
</evidence>
<dbReference type="InterPro" id="IPR001895">
    <property type="entry name" value="RASGEF_cat_dom"/>
</dbReference>
<protein>
    <recommendedName>
        <fullName evidence="4">Ras-GEF domain-containing protein</fullName>
    </recommendedName>
</protein>
<dbReference type="InterPro" id="IPR008937">
    <property type="entry name" value="Ras-like_GEF"/>
</dbReference>
<evidence type="ECO:0000313" key="5">
    <source>
        <dbReference type="EnsemblMetazoa" id="XP_019862540.1"/>
    </source>
</evidence>
<evidence type="ECO:0000256" key="2">
    <source>
        <dbReference type="PROSITE-ProRule" id="PRU00168"/>
    </source>
</evidence>
<dbReference type="InterPro" id="IPR036964">
    <property type="entry name" value="RASGEF_cat_dom_sf"/>
</dbReference>
<dbReference type="KEGG" id="aqu:109591201"/>
<dbReference type="Proteomes" id="UP000007879">
    <property type="component" value="Unassembled WGS sequence"/>
</dbReference>
<dbReference type="Gene3D" id="1.10.840.10">
    <property type="entry name" value="Ras guanine-nucleotide exchange factors catalytic domain"/>
    <property type="match status" value="1"/>
</dbReference>
<dbReference type="PROSITE" id="PS00720">
    <property type="entry name" value="RASGEF"/>
    <property type="match status" value="1"/>
</dbReference>
<dbReference type="PANTHER" id="PTHR23113:SF224">
    <property type="entry name" value="RAP GUANINE NUCLEOTIDE EXCHANGE FACTOR 1"/>
    <property type="match status" value="1"/>
</dbReference>
<dbReference type="PROSITE" id="PS50009">
    <property type="entry name" value="RASGEF_CAT"/>
    <property type="match status" value="1"/>
</dbReference>
<keyword evidence="1 2" id="KW-0344">Guanine-nucleotide releasing factor</keyword>
<dbReference type="RefSeq" id="XP_019862540.1">
    <property type="nucleotide sequence ID" value="XM_020006981.1"/>
</dbReference>
<organism evidence="5 6">
    <name type="scientific">Amphimedon queenslandica</name>
    <name type="common">Sponge</name>
    <dbReference type="NCBI Taxonomy" id="400682"/>
    <lineage>
        <taxon>Eukaryota</taxon>
        <taxon>Metazoa</taxon>
        <taxon>Porifera</taxon>
        <taxon>Demospongiae</taxon>
        <taxon>Heteroscleromorpha</taxon>
        <taxon>Haplosclerida</taxon>
        <taxon>Niphatidae</taxon>
        <taxon>Amphimedon</taxon>
    </lineage>
</organism>
<name>A0AAN0JZJ8_AMPQE</name>
<dbReference type="InterPro" id="IPR023578">
    <property type="entry name" value="Ras_GEF_dom_sf"/>
</dbReference>
<dbReference type="GeneID" id="109591201"/>
<sequence length="206" mass="24311">MYIIYFFILFYFIFTRTKSRLLEKDLEWKKREKLMVYFISVMKSLREFGNFNAYLAILSAIESAPVSRLDWSEKILKTLEEPRALIDSRGSFKNYRQAFSQTKPPCIPYIGLYLQDLTFLEEQPSKLEDGVSVNFSKRWKQFRSVDHIRFSQTKQYGQDFHPDPNIMGVFNNFADVETDESLWDRSTDIKPSNRQKSSTQSSSANN</sequence>
<dbReference type="GO" id="GO:0005886">
    <property type="term" value="C:plasma membrane"/>
    <property type="evidence" value="ECO:0007669"/>
    <property type="project" value="TreeGrafter"/>
</dbReference>